<dbReference type="RefSeq" id="WP_089861256.1">
    <property type="nucleotide sequence ID" value="NZ_FOTI01000015.1"/>
</dbReference>
<dbReference type="OrthoDB" id="1956012at2"/>
<organism evidence="1 2">
    <name type="scientific">Halanaerobium salsuginis</name>
    <dbReference type="NCBI Taxonomy" id="29563"/>
    <lineage>
        <taxon>Bacteria</taxon>
        <taxon>Bacillati</taxon>
        <taxon>Bacillota</taxon>
        <taxon>Clostridia</taxon>
        <taxon>Halanaerobiales</taxon>
        <taxon>Halanaerobiaceae</taxon>
        <taxon>Halanaerobium</taxon>
    </lineage>
</organism>
<protein>
    <recommendedName>
        <fullName evidence="3">Thioredoxin-like [2Fe-2S] ferredoxin</fullName>
    </recommendedName>
</protein>
<evidence type="ECO:0000313" key="2">
    <source>
        <dbReference type="Proteomes" id="UP000199006"/>
    </source>
</evidence>
<evidence type="ECO:0000313" key="1">
    <source>
        <dbReference type="EMBL" id="SFL50360.1"/>
    </source>
</evidence>
<dbReference type="EMBL" id="FOTI01000015">
    <property type="protein sequence ID" value="SFL50360.1"/>
    <property type="molecule type" value="Genomic_DNA"/>
</dbReference>
<dbReference type="Gene3D" id="3.40.30.10">
    <property type="entry name" value="Glutaredoxin"/>
    <property type="match status" value="1"/>
</dbReference>
<dbReference type="InterPro" id="IPR036249">
    <property type="entry name" value="Thioredoxin-like_sf"/>
</dbReference>
<reference evidence="1 2" key="1">
    <citation type="submission" date="2016-10" db="EMBL/GenBank/DDBJ databases">
        <authorList>
            <person name="de Groot N.N."/>
        </authorList>
    </citation>
    <scope>NUCLEOTIDE SEQUENCE [LARGE SCALE GENOMIC DNA]</scope>
    <source>
        <strain evidence="1 2">ATCC 51327</strain>
    </source>
</reference>
<sequence length="79" mass="8726">MIKVDICVGSHCSLVGALNLLDNVEALQLEYPDQIVVNKVECLDMCDDIKNAPLVKVDDELITAAQTQLVISKVMERIK</sequence>
<gene>
    <name evidence="1" type="ORF">SAMN02983006_01332</name>
</gene>
<proteinExistence type="predicted"/>
<name>A0A1I4I7W0_9FIRM</name>
<dbReference type="CDD" id="cd02980">
    <property type="entry name" value="TRX_Fd_family"/>
    <property type="match status" value="1"/>
</dbReference>
<accession>A0A1I4I7W0</accession>
<evidence type="ECO:0008006" key="3">
    <source>
        <dbReference type="Google" id="ProtNLM"/>
    </source>
</evidence>
<keyword evidence="2" id="KW-1185">Reference proteome</keyword>
<dbReference type="SUPFAM" id="SSF52833">
    <property type="entry name" value="Thioredoxin-like"/>
    <property type="match status" value="1"/>
</dbReference>
<dbReference type="STRING" id="29563.SAMN02983006_01332"/>
<dbReference type="AlphaFoldDB" id="A0A1I4I7W0"/>
<dbReference type="Proteomes" id="UP000199006">
    <property type="component" value="Unassembled WGS sequence"/>
</dbReference>